<protein>
    <submittedName>
        <fullName evidence="2">Uncharacterized protein</fullName>
    </submittedName>
</protein>
<evidence type="ECO:0000313" key="2">
    <source>
        <dbReference type="EMBL" id="SDF40403.1"/>
    </source>
</evidence>
<feature type="chain" id="PRO_5011649275" evidence="1">
    <location>
        <begin position="22"/>
        <end position="77"/>
    </location>
</feature>
<dbReference type="AlphaFoldDB" id="A0A1G7KT56"/>
<evidence type="ECO:0000256" key="1">
    <source>
        <dbReference type="SAM" id="SignalP"/>
    </source>
</evidence>
<feature type="signal peptide" evidence="1">
    <location>
        <begin position="1"/>
        <end position="21"/>
    </location>
</feature>
<name>A0A1G7KT56_9BRAD</name>
<evidence type="ECO:0000313" key="3">
    <source>
        <dbReference type="Proteomes" id="UP000199245"/>
    </source>
</evidence>
<organism evidence="2 3">
    <name type="scientific">Bradyrhizobium brasilense</name>
    <dbReference type="NCBI Taxonomy" id="1419277"/>
    <lineage>
        <taxon>Bacteria</taxon>
        <taxon>Pseudomonadati</taxon>
        <taxon>Pseudomonadota</taxon>
        <taxon>Alphaproteobacteria</taxon>
        <taxon>Hyphomicrobiales</taxon>
        <taxon>Nitrobacteraceae</taxon>
        <taxon>Bradyrhizobium</taxon>
    </lineage>
</organism>
<sequence length="77" mass="8671">MINCRLILVAFCFGFASAAIAAERPTIPAPAQATKGRCVRYDHLPPVCPYRVYLTPEQRKAIEQMHQENVQKLNSVK</sequence>
<reference evidence="2 3" key="1">
    <citation type="submission" date="2016-10" db="EMBL/GenBank/DDBJ databases">
        <authorList>
            <person name="de Groot N.N."/>
        </authorList>
    </citation>
    <scope>NUCLEOTIDE SEQUENCE [LARGE SCALE GENOMIC DNA]</scope>
    <source>
        <strain evidence="2 3">R5</strain>
    </source>
</reference>
<accession>A0A1G7KT56</accession>
<dbReference type="Proteomes" id="UP000199245">
    <property type="component" value="Unassembled WGS sequence"/>
</dbReference>
<dbReference type="EMBL" id="FMZW01000054">
    <property type="protein sequence ID" value="SDF40403.1"/>
    <property type="molecule type" value="Genomic_DNA"/>
</dbReference>
<proteinExistence type="predicted"/>
<keyword evidence="1" id="KW-0732">Signal</keyword>
<gene>
    <name evidence="2" type="ORF">SAMN05216337_105427</name>
</gene>